<dbReference type="Proteomes" id="UP000693672">
    <property type="component" value="Unassembled WGS sequence"/>
</dbReference>
<dbReference type="RefSeq" id="WP_218091940.1">
    <property type="nucleotide sequence ID" value="NZ_CAJVAS010000007.1"/>
</dbReference>
<accession>A0A916K0G0</accession>
<proteinExistence type="predicted"/>
<evidence type="ECO:0008006" key="3">
    <source>
        <dbReference type="Google" id="ProtNLM"/>
    </source>
</evidence>
<name>A0A916K0G0_9BACL</name>
<reference evidence="1" key="1">
    <citation type="submission" date="2021-06" db="EMBL/GenBank/DDBJ databases">
        <authorList>
            <person name="Criscuolo A."/>
        </authorList>
    </citation>
    <scope>NUCLEOTIDE SEQUENCE</scope>
    <source>
        <strain evidence="1">CIP111600</strain>
    </source>
</reference>
<evidence type="ECO:0000313" key="2">
    <source>
        <dbReference type="Proteomes" id="UP000693672"/>
    </source>
</evidence>
<keyword evidence="2" id="KW-1185">Reference proteome</keyword>
<dbReference type="AlphaFoldDB" id="A0A916K0G0"/>
<comment type="caution">
    <text evidence="1">The sequence shown here is derived from an EMBL/GenBank/DDBJ whole genome shotgun (WGS) entry which is preliminary data.</text>
</comment>
<organism evidence="1 2">
    <name type="scientific">Paenibacillus solanacearum</name>
    <dbReference type="NCBI Taxonomy" id="2048548"/>
    <lineage>
        <taxon>Bacteria</taxon>
        <taxon>Bacillati</taxon>
        <taxon>Bacillota</taxon>
        <taxon>Bacilli</taxon>
        <taxon>Bacillales</taxon>
        <taxon>Paenibacillaceae</taxon>
        <taxon>Paenibacillus</taxon>
    </lineage>
</organism>
<dbReference type="EMBL" id="CAJVAS010000007">
    <property type="protein sequence ID" value="CAG7618865.1"/>
    <property type="molecule type" value="Genomic_DNA"/>
</dbReference>
<protein>
    <recommendedName>
        <fullName evidence="3">DUF1868 domain-containing protein</fullName>
    </recommendedName>
</protein>
<evidence type="ECO:0000313" key="1">
    <source>
        <dbReference type="EMBL" id="CAG7618865.1"/>
    </source>
</evidence>
<gene>
    <name evidence="1" type="ORF">PAESOLCIP111_02156</name>
</gene>
<sequence length="258" mass="29277">MIAITNKKVQTVQPVAWAPFYGFSLLFDHPGDSYDPLGGSADFETIHCRSEEPKLSFYRALWERTQETVQLERKFSFCPLPLHSYHVTVWDGLNDFNVGKLREGDRDAAAAFVRGLPATMLTDRSILYGEDGAPLAIETAPVEFKFDMLEKWNSSVVARIKPANDESAYALQRIEDQRSRLTRVYFERFGIVTSTDDYRPHVSIGYFANKELGALAEAAVEELHDRLKPAMESLTITFGGISLYGMTDMETFIRRTQQ</sequence>